<name>A0A4P6HTE5_9BACT</name>
<dbReference type="Proteomes" id="UP000293296">
    <property type="component" value="Chromosome"/>
</dbReference>
<evidence type="ECO:0000313" key="2">
    <source>
        <dbReference type="Proteomes" id="UP000293296"/>
    </source>
</evidence>
<dbReference type="EMBL" id="CP026538">
    <property type="protein sequence ID" value="QAZ69460.1"/>
    <property type="molecule type" value="Genomic_DNA"/>
</dbReference>
<reference evidence="1 2" key="1">
    <citation type="submission" date="2018-02" db="EMBL/GenBank/DDBJ databases">
        <title>Genome sequence of Desulfovibrio carbinolicus DSM 3852.</title>
        <authorList>
            <person name="Wilbanks E."/>
            <person name="Skennerton C.T."/>
            <person name="Orphan V.J."/>
        </authorList>
    </citation>
    <scope>NUCLEOTIDE SEQUENCE [LARGE SCALE GENOMIC DNA]</scope>
    <source>
        <strain evidence="1 2">DSM 3852</strain>
    </source>
</reference>
<dbReference type="OrthoDB" id="5454226at2"/>
<dbReference type="AlphaFoldDB" id="A0A4P6HTE5"/>
<accession>A0A4P6HTE5</accession>
<evidence type="ECO:0000313" key="1">
    <source>
        <dbReference type="EMBL" id="QAZ69460.1"/>
    </source>
</evidence>
<organism evidence="1 2">
    <name type="scientific">Solidesulfovibrio carbinolicus</name>
    <dbReference type="NCBI Taxonomy" id="296842"/>
    <lineage>
        <taxon>Bacteria</taxon>
        <taxon>Pseudomonadati</taxon>
        <taxon>Thermodesulfobacteriota</taxon>
        <taxon>Desulfovibrionia</taxon>
        <taxon>Desulfovibrionales</taxon>
        <taxon>Desulfovibrionaceae</taxon>
        <taxon>Solidesulfovibrio</taxon>
    </lineage>
</organism>
<proteinExistence type="predicted"/>
<keyword evidence="2" id="KW-1185">Reference proteome</keyword>
<dbReference type="KEGG" id="dcb:C3Y92_06930"/>
<sequence length="189" mass="20599">MAEPAKEADLSRAILEIIREAGGEPRLIAVQDILEGLRERGLAEHLETSPPDDPCTALAAIVADLPEIASLASRSGQTLYHDPARLSRSYARLLDNQDAPDRLLAEAIRSHSRDYPRPVPVELFEKPPFDLASSDVAAILDAMAVKPQFQDIATIRTSTGTVYLFSSLYLPRAHAAFLAQQDATLSMNP</sequence>
<protein>
    <submittedName>
        <fullName evidence="1">Uncharacterized protein</fullName>
    </submittedName>
</protein>
<gene>
    <name evidence="1" type="ORF">C3Y92_06930</name>
</gene>